<dbReference type="Gene3D" id="1.20.1260.100">
    <property type="entry name" value="TspO/MBR protein"/>
    <property type="match status" value="1"/>
</dbReference>
<dbReference type="RefSeq" id="WP_200608744.1">
    <property type="nucleotide sequence ID" value="NZ_JAEHHL010000002.1"/>
</dbReference>
<dbReference type="GO" id="GO:0033013">
    <property type="term" value="P:tetrapyrrole metabolic process"/>
    <property type="evidence" value="ECO:0007669"/>
    <property type="project" value="UniProtKB-ARBA"/>
</dbReference>
<evidence type="ECO:0000313" key="7">
    <source>
        <dbReference type="EMBL" id="MBK0398975.1"/>
    </source>
</evidence>
<accession>A0A8J7SGD2</accession>
<comment type="caution">
    <text evidence="7">The sequence shown here is derived from an EMBL/GenBank/DDBJ whole genome shotgun (WGS) entry which is preliminary data.</text>
</comment>
<organism evidence="7 8">
    <name type="scientific">Thermohalobaculum xanthum</name>
    <dbReference type="NCBI Taxonomy" id="2753746"/>
    <lineage>
        <taxon>Bacteria</taxon>
        <taxon>Pseudomonadati</taxon>
        <taxon>Pseudomonadota</taxon>
        <taxon>Alphaproteobacteria</taxon>
        <taxon>Rhodobacterales</taxon>
        <taxon>Paracoccaceae</taxon>
        <taxon>Thermohalobaculum</taxon>
    </lineage>
</organism>
<evidence type="ECO:0000256" key="6">
    <source>
        <dbReference type="SAM" id="Phobius"/>
    </source>
</evidence>
<dbReference type="EMBL" id="JAEHHL010000002">
    <property type="protein sequence ID" value="MBK0398975.1"/>
    <property type="molecule type" value="Genomic_DNA"/>
</dbReference>
<dbReference type="GO" id="GO:0016020">
    <property type="term" value="C:membrane"/>
    <property type="evidence" value="ECO:0007669"/>
    <property type="project" value="UniProtKB-SubCell"/>
</dbReference>
<gene>
    <name evidence="7" type="ORF">H0I76_07225</name>
</gene>
<dbReference type="InterPro" id="IPR004307">
    <property type="entry name" value="TspO_MBR"/>
</dbReference>
<dbReference type="PIRSF" id="PIRSF005859">
    <property type="entry name" value="PBR"/>
    <property type="match status" value="1"/>
</dbReference>
<evidence type="ECO:0000313" key="8">
    <source>
        <dbReference type="Proteomes" id="UP000655420"/>
    </source>
</evidence>
<feature type="transmembrane region" description="Helical" evidence="6">
    <location>
        <begin position="78"/>
        <end position="97"/>
    </location>
</feature>
<evidence type="ECO:0000256" key="5">
    <source>
        <dbReference type="ARBA" id="ARBA00023136"/>
    </source>
</evidence>
<name>A0A8J7SGD2_9RHOB</name>
<evidence type="ECO:0000256" key="1">
    <source>
        <dbReference type="ARBA" id="ARBA00004141"/>
    </source>
</evidence>
<comment type="similarity">
    <text evidence="2">Belongs to the TspO/BZRP family.</text>
</comment>
<keyword evidence="5 6" id="KW-0472">Membrane</keyword>
<protein>
    <submittedName>
        <fullName evidence="7">Tryptophan-rich sensory protein</fullName>
    </submittedName>
</protein>
<keyword evidence="4 6" id="KW-1133">Transmembrane helix</keyword>
<dbReference type="PANTHER" id="PTHR10057">
    <property type="entry name" value="PERIPHERAL-TYPE BENZODIAZEPINE RECEPTOR"/>
    <property type="match status" value="1"/>
</dbReference>
<dbReference type="CDD" id="cd15904">
    <property type="entry name" value="TSPO_MBR"/>
    <property type="match status" value="1"/>
</dbReference>
<dbReference type="FunFam" id="1.20.1260.100:FF:000001">
    <property type="entry name" value="translocator protein 2"/>
    <property type="match status" value="1"/>
</dbReference>
<feature type="transmembrane region" description="Helical" evidence="6">
    <location>
        <begin position="130"/>
        <end position="151"/>
    </location>
</feature>
<dbReference type="PANTHER" id="PTHR10057:SF0">
    <property type="entry name" value="TRANSLOCATOR PROTEIN"/>
    <property type="match status" value="1"/>
</dbReference>
<reference evidence="7" key="1">
    <citation type="submission" date="2020-12" db="EMBL/GenBank/DDBJ databases">
        <title>Bacterial taxonomy.</title>
        <authorList>
            <person name="Pan X."/>
        </authorList>
    </citation>
    <scope>NUCLEOTIDE SEQUENCE</scope>
    <source>
        <strain evidence="7">M0105</strain>
    </source>
</reference>
<feature type="transmembrane region" description="Helical" evidence="6">
    <location>
        <begin position="103"/>
        <end position="123"/>
    </location>
</feature>
<evidence type="ECO:0000256" key="2">
    <source>
        <dbReference type="ARBA" id="ARBA00007524"/>
    </source>
</evidence>
<dbReference type="Pfam" id="PF03073">
    <property type="entry name" value="TspO_MBR"/>
    <property type="match status" value="1"/>
</dbReference>
<sequence>MDLDTLLALLVFVVANVATAASGALFKPGNWYEGLNHPSFRPPNWLFGPVWTVLYCMIAAAGFLVWREAGWSGAALPLAVYFAHLVLNFAWSALFFGARRPDWAFWEVIALWMSIVATIAVFAPLSTVAAWLLVPYLAWVSFAGFLNWALWRLNPQVLPGPDGAQR</sequence>
<keyword evidence="8" id="KW-1185">Reference proteome</keyword>
<feature type="transmembrane region" description="Helical" evidence="6">
    <location>
        <begin position="44"/>
        <end position="66"/>
    </location>
</feature>
<evidence type="ECO:0000256" key="4">
    <source>
        <dbReference type="ARBA" id="ARBA00022989"/>
    </source>
</evidence>
<dbReference type="InterPro" id="IPR038330">
    <property type="entry name" value="TspO/MBR-related_sf"/>
</dbReference>
<proteinExistence type="inferred from homology"/>
<evidence type="ECO:0000256" key="3">
    <source>
        <dbReference type="ARBA" id="ARBA00022692"/>
    </source>
</evidence>
<dbReference type="Proteomes" id="UP000655420">
    <property type="component" value="Unassembled WGS sequence"/>
</dbReference>
<dbReference type="AlphaFoldDB" id="A0A8J7SGD2"/>
<keyword evidence="3 6" id="KW-0812">Transmembrane</keyword>
<comment type="subcellular location">
    <subcellularLocation>
        <location evidence="1">Membrane</location>
        <topology evidence="1">Multi-pass membrane protein</topology>
    </subcellularLocation>
</comment>